<evidence type="ECO:0000259" key="14">
    <source>
        <dbReference type="Pfam" id="PF01035"/>
    </source>
</evidence>
<evidence type="ECO:0000256" key="7">
    <source>
        <dbReference type="ARBA" id="ARBA00022763"/>
    </source>
</evidence>
<dbReference type="InterPro" id="IPR036388">
    <property type="entry name" value="WH-like_DNA-bd_sf"/>
</dbReference>
<comment type="catalytic activity">
    <reaction evidence="12">
        <text>a 6-O-methyl-2'-deoxyguanosine in DNA + L-cysteinyl-[protein] = S-methyl-L-cysteinyl-[protein] + a 2'-deoxyguanosine in DNA</text>
        <dbReference type="Rhea" id="RHEA:24000"/>
        <dbReference type="Rhea" id="RHEA-COMP:10131"/>
        <dbReference type="Rhea" id="RHEA-COMP:10132"/>
        <dbReference type="Rhea" id="RHEA-COMP:11367"/>
        <dbReference type="Rhea" id="RHEA-COMP:11368"/>
        <dbReference type="ChEBI" id="CHEBI:29950"/>
        <dbReference type="ChEBI" id="CHEBI:82612"/>
        <dbReference type="ChEBI" id="CHEBI:85445"/>
        <dbReference type="ChEBI" id="CHEBI:85448"/>
        <dbReference type="EC" id="2.1.1.63"/>
    </reaction>
</comment>
<feature type="domain" description="Methylated-DNA-[protein]-cysteine S-methyltransferase DNA binding" evidence="14">
    <location>
        <begin position="134"/>
        <end position="213"/>
    </location>
</feature>
<evidence type="ECO:0000256" key="5">
    <source>
        <dbReference type="ARBA" id="ARBA00022603"/>
    </source>
</evidence>
<dbReference type="InterPro" id="IPR036217">
    <property type="entry name" value="MethylDNA_cys_MeTrfase_DNAb"/>
</dbReference>
<evidence type="ECO:0000313" key="16">
    <source>
        <dbReference type="Proteomes" id="UP000009009"/>
    </source>
</evidence>
<evidence type="ECO:0000256" key="10">
    <source>
        <dbReference type="ARBA" id="ARBA00031621"/>
    </source>
</evidence>
<keyword evidence="7" id="KW-0227">DNA damage</keyword>
<comment type="caution">
    <text evidence="15">The sequence shown here is derived from an EMBL/GenBank/DDBJ whole genome shotgun (WGS) entry which is preliminary data.</text>
</comment>
<proteinExistence type="inferred from homology"/>
<dbReference type="SUPFAM" id="SSF46767">
    <property type="entry name" value="Methylated DNA-protein cysteine methyltransferase, C-terminal domain"/>
    <property type="match status" value="1"/>
</dbReference>
<dbReference type="PROSITE" id="PS00374">
    <property type="entry name" value="MGMT"/>
    <property type="match status" value="1"/>
</dbReference>
<evidence type="ECO:0000313" key="15">
    <source>
        <dbReference type="EMBL" id="EHM99667.1"/>
    </source>
</evidence>
<evidence type="ECO:0000256" key="1">
    <source>
        <dbReference type="ARBA" id="ARBA00001286"/>
    </source>
</evidence>
<dbReference type="OrthoDB" id="1907495at2759"/>
<protein>
    <recommendedName>
        <fullName evidence="4">Methylated-DNA--protein-cysteine methyltransferase</fullName>
        <ecNumber evidence="3">2.1.1.63</ecNumber>
    </recommendedName>
    <alternativeName>
        <fullName evidence="9">6-O-methylguanine-DNA methyltransferase</fullName>
    </alternativeName>
    <alternativeName>
        <fullName evidence="11">DNA repair MTase</fullName>
    </alternativeName>
    <alternativeName>
        <fullName evidence="10">O-6-methylguanine-DNA-alkyltransferase</fullName>
    </alternativeName>
</protein>
<dbReference type="PANTHER" id="PTHR10815">
    <property type="entry name" value="METHYLATED-DNA--PROTEIN-CYSTEINE METHYLTRANSFERASE"/>
    <property type="match status" value="1"/>
</dbReference>
<keyword evidence="5" id="KW-0489">Methyltransferase</keyword>
<comment type="catalytic activity">
    <reaction evidence="1">
        <text>a 4-O-methyl-thymidine in DNA + L-cysteinyl-[protein] = a thymidine in DNA + S-methyl-L-cysteinyl-[protein]</text>
        <dbReference type="Rhea" id="RHEA:53428"/>
        <dbReference type="Rhea" id="RHEA-COMP:10131"/>
        <dbReference type="Rhea" id="RHEA-COMP:10132"/>
        <dbReference type="Rhea" id="RHEA-COMP:13555"/>
        <dbReference type="Rhea" id="RHEA-COMP:13556"/>
        <dbReference type="ChEBI" id="CHEBI:29950"/>
        <dbReference type="ChEBI" id="CHEBI:82612"/>
        <dbReference type="ChEBI" id="CHEBI:137386"/>
        <dbReference type="ChEBI" id="CHEBI:137387"/>
        <dbReference type="EC" id="2.1.1.63"/>
    </reaction>
</comment>
<evidence type="ECO:0000256" key="9">
    <source>
        <dbReference type="ARBA" id="ARBA00030795"/>
    </source>
</evidence>
<dbReference type="HOGENOM" id="CLU_000445_52_2_1"/>
<dbReference type="EMBL" id="AGVY01000394">
    <property type="protein sequence ID" value="EHM99667.1"/>
    <property type="molecule type" value="Genomic_DNA"/>
</dbReference>
<evidence type="ECO:0000256" key="4">
    <source>
        <dbReference type="ARBA" id="ARBA00015377"/>
    </source>
</evidence>
<comment type="similarity">
    <text evidence="2">Belongs to the MGMT family.</text>
</comment>
<gene>
    <name evidence="15" type="ORF">VIN7_10627</name>
</gene>
<dbReference type="FunFam" id="1.10.10.10:FF:000214">
    <property type="entry name" value="Methylated-DNA--protein-cysteine methyltransferase"/>
    <property type="match status" value="1"/>
</dbReference>
<keyword evidence="16" id="KW-1185">Reference proteome</keyword>
<dbReference type="Gene3D" id="1.10.10.10">
    <property type="entry name" value="Winged helix-like DNA-binding domain superfamily/Winged helix DNA-binding domain"/>
    <property type="match status" value="1"/>
</dbReference>
<evidence type="ECO:0000256" key="8">
    <source>
        <dbReference type="ARBA" id="ARBA00023204"/>
    </source>
</evidence>
<dbReference type="EC" id="2.1.1.63" evidence="3"/>
<reference evidence="15 16" key="1">
    <citation type="journal article" date="2012" name="FEMS Yeast Res.">
        <title>The genome sequence of the wine yeast VIN7 reveals an allotriploid hybrid genome with Saccharomyces cerevisiae and Saccharomyces kudriavzevii origins.</title>
        <authorList>
            <person name="Borneman A.R."/>
            <person name="Desany B.A."/>
            <person name="Riches D."/>
            <person name="Affourtit J.P."/>
            <person name="Forgan A.H."/>
            <person name="Pretorius I.S."/>
            <person name="Egholm M."/>
            <person name="Chambers P.J."/>
        </authorList>
    </citation>
    <scope>NUCLEOTIDE SEQUENCE [LARGE SCALE GENOMIC DNA]</scope>
    <source>
        <strain evidence="15 16">VIN7</strain>
    </source>
</reference>
<evidence type="ECO:0000256" key="6">
    <source>
        <dbReference type="ARBA" id="ARBA00022679"/>
    </source>
</evidence>
<dbReference type="GO" id="GO:0003908">
    <property type="term" value="F:methylated-DNA-[protein]-cysteine S-methyltransferase activity"/>
    <property type="evidence" value="ECO:0007669"/>
    <property type="project" value="UniProtKB-EC"/>
</dbReference>
<evidence type="ECO:0000256" key="13">
    <source>
        <dbReference type="ARBA" id="ARBA00053201"/>
    </source>
</evidence>
<dbReference type="PhylomeDB" id="H0H2P7"/>
<dbReference type="InterPro" id="IPR001497">
    <property type="entry name" value="MethylDNA_cys_MeTrfase_AS"/>
</dbReference>
<sequence length="222" mass="25561">MLKKKGHLQNAEVLKGVHSKILQSDLILAQTVQKMKEQLNYTYIETDVTGALLVFRKQTQNLVFASLGNDKHFLLENVKAFLKKNGKQDTKYDLQELKDREEYKQSIENYRICLENKMPLPSHTIPFEFLFGTEFQHKVWSELLKVEHGNVVTYGDIAKRIGKPTAARSVGRACGSNNLALVVPCHRIIGSNKKLTGYKWSCKLKEQLLNNERKNKLELKKF</sequence>
<dbReference type="AlphaFoldDB" id="H0H2P7"/>
<evidence type="ECO:0000256" key="12">
    <source>
        <dbReference type="ARBA" id="ARBA00049348"/>
    </source>
</evidence>
<dbReference type="GO" id="GO:0032259">
    <property type="term" value="P:methylation"/>
    <property type="evidence" value="ECO:0007669"/>
    <property type="project" value="UniProtKB-KW"/>
</dbReference>
<dbReference type="InterPro" id="IPR014048">
    <property type="entry name" value="MethylDNA_cys_MeTrfase_DNA-bd"/>
</dbReference>
<evidence type="ECO:0000256" key="3">
    <source>
        <dbReference type="ARBA" id="ARBA00011918"/>
    </source>
</evidence>
<keyword evidence="8" id="KW-0234">DNA repair</keyword>
<accession>H0H2P7</accession>
<dbReference type="Proteomes" id="UP000009009">
    <property type="component" value="Unassembled WGS sequence"/>
</dbReference>
<dbReference type="GO" id="GO:0006281">
    <property type="term" value="P:DNA repair"/>
    <property type="evidence" value="ECO:0007669"/>
    <property type="project" value="UniProtKB-KW"/>
</dbReference>
<comment type="function">
    <text evidence="13">Involved in the cellular defense against the biological effects of O6-methylguanine (O6-MeG) and O4-methylthymine (O4-MeT) in DNA. Repairs the methylated nucleobase in DNA by stoichiometrically transferring the methyl group to a cysteine residue in the enzyme. This is a suicide reaction: the enzyme is irreversibly inactivated. Prefers double-stranded DNA over single-stranded DNA as substrate.</text>
</comment>
<keyword evidence="6" id="KW-0808">Transferase</keyword>
<name>H0H2P7_SACCK</name>
<dbReference type="Pfam" id="PF01035">
    <property type="entry name" value="DNA_binding_1"/>
    <property type="match status" value="1"/>
</dbReference>
<dbReference type="PANTHER" id="PTHR10815:SF13">
    <property type="entry name" value="METHYLATED-DNA--PROTEIN-CYSTEINE METHYLTRANSFERASE"/>
    <property type="match status" value="1"/>
</dbReference>
<evidence type="ECO:0000256" key="11">
    <source>
        <dbReference type="ARBA" id="ARBA00033095"/>
    </source>
</evidence>
<evidence type="ECO:0000256" key="2">
    <source>
        <dbReference type="ARBA" id="ARBA00008711"/>
    </source>
</evidence>
<dbReference type="CDD" id="cd06445">
    <property type="entry name" value="ATase"/>
    <property type="match status" value="1"/>
</dbReference>
<dbReference type="NCBIfam" id="TIGR00589">
    <property type="entry name" value="ogt"/>
    <property type="match status" value="1"/>
</dbReference>
<organism evidence="15 16">
    <name type="scientific">Saccharomyces cerevisiae x Saccharomyces kudriavzevii (strain VIN7)</name>
    <name type="common">Yeast</name>
    <dbReference type="NCBI Taxonomy" id="1095631"/>
    <lineage>
        <taxon>Eukaryota</taxon>
        <taxon>Fungi</taxon>
        <taxon>Dikarya</taxon>
        <taxon>Ascomycota</taxon>
        <taxon>Saccharomycotina</taxon>
        <taxon>Saccharomycetes</taxon>
        <taxon>Saccharomycetales</taxon>
        <taxon>Saccharomycetaceae</taxon>
        <taxon>Saccharomyces</taxon>
    </lineage>
</organism>